<dbReference type="InterPro" id="IPR016120">
    <property type="entry name" value="Sig_transdc_His_kin_SpoOB"/>
</dbReference>
<keyword evidence="4" id="KW-1133">Transmembrane helix</keyword>
<reference evidence="7 8" key="1">
    <citation type="submission" date="2019-10" db="EMBL/GenBank/DDBJ databases">
        <title>Alkalibaculum tamaniensis sp.nov., a new alkaliphilic acetogen, isolated on methoxylated aromatics from a mud volcano.</title>
        <authorList>
            <person name="Khomyakova M.A."/>
            <person name="Merkel A.Y."/>
            <person name="Bonch-Osmolovskaya E.A."/>
            <person name="Slobodkin A.I."/>
        </authorList>
    </citation>
    <scope>NUCLEOTIDE SEQUENCE [LARGE SCALE GENOMIC DNA]</scope>
    <source>
        <strain evidence="7 8">M08DMB</strain>
    </source>
</reference>
<dbReference type="CDD" id="cd16935">
    <property type="entry name" value="HATPase_AgrC-ComD-like"/>
    <property type="match status" value="1"/>
</dbReference>
<dbReference type="GO" id="GO:0000155">
    <property type="term" value="F:phosphorelay sensor kinase activity"/>
    <property type="evidence" value="ECO:0007669"/>
    <property type="project" value="InterPro"/>
</dbReference>
<keyword evidence="2" id="KW-0808">Transferase</keyword>
<feature type="domain" description="SpoOB alpha-helical" evidence="6">
    <location>
        <begin position="122"/>
        <end position="180"/>
    </location>
</feature>
<evidence type="ECO:0000256" key="4">
    <source>
        <dbReference type="SAM" id="Phobius"/>
    </source>
</evidence>
<dbReference type="Gene3D" id="1.10.287.130">
    <property type="match status" value="1"/>
</dbReference>
<evidence type="ECO:0000256" key="1">
    <source>
        <dbReference type="ARBA" id="ARBA00022553"/>
    </source>
</evidence>
<gene>
    <name evidence="7" type="ORF">GC105_02045</name>
</gene>
<name>A0A6A7K5F5_9FIRM</name>
<dbReference type="GO" id="GO:0042802">
    <property type="term" value="F:identical protein binding"/>
    <property type="evidence" value="ECO:0007669"/>
    <property type="project" value="TreeGrafter"/>
</dbReference>
<dbReference type="Proteomes" id="UP000440004">
    <property type="component" value="Unassembled WGS sequence"/>
</dbReference>
<evidence type="ECO:0000259" key="6">
    <source>
        <dbReference type="Pfam" id="PF14689"/>
    </source>
</evidence>
<evidence type="ECO:0000256" key="3">
    <source>
        <dbReference type="ARBA" id="ARBA00022777"/>
    </source>
</evidence>
<keyword evidence="4" id="KW-0472">Membrane</keyword>
<sequence length="324" mass="37243">MADNTLIKFIAITISKIILFLWITYYVQRKSISLLSISVKTNRTLIIKITSLVTMILLITVLVLSMYVRLDSIPSGLDVLIYLFILSFTAVCILSVSIYEGILSESEKQMKANLLIQQKEKEYKYNQEIAATVDSIRAIKHDISNHLSVISGYIQCNKYDDAKKYIHKLYKPIEIMNDLLDIEHPVISSMLYVKSMLAEKDNIKLDIDLRLNTEIKIKDTDLTILLGNILDNAIEACNSVDIQNRKISLKIYTVKSYFLVDCINTMNPQKVKYNKKEFYTTKEDTLNHGIGLKNIKIVVDNYEGDMKIQLSDREFSIKTTMINK</sequence>
<feature type="transmembrane region" description="Helical" evidence="4">
    <location>
        <begin position="45"/>
        <end position="68"/>
    </location>
</feature>
<keyword evidence="1" id="KW-0597">Phosphoprotein</keyword>
<dbReference type="SUPFAM" id="SSF55874">
    <property type="entry name" value="ATPase domain of HSP90 chaperone/DNA topoisomerase II/histidine kinase"/>
    <property type="match status" value="1"/>
</dbReference>
<dbReference type="EMBL" id="WHNX01000003">
    <property type="protein sequence ID" value="MPW24574.1"/>
    <property type="molecule type" value="Genomic_DNA"/>
</dbReference>
<dbReference type="InterPro" id="IPR032834">
    <property type="entry name" value="NatK-like_C"/>
</dbReference>
<evidence type="ECO:0000256" key="2">
    <source>
        <dbReference type="ARBA" id="ARBA00022679"/>
    </source>
</evidence>
<keyword evidence="3" id="KW-0418">Kinase</keyword>
<dbReference type="PANTHER" id="PTHR40448">
    <property type="entry name" value="TWO-COMPONENT SENSOR HISTIDINE KINASE"/>
    <property type="match status" value="1"/>
</dbReference>
<dbReference type="Pfam" id="PF14689">
    <property type="entry name" value="SPOB_a"/>
    <property type="match status" value="1"/>
</dbReference>
<protein>
    <submittedName>
        <fullName evidence="7">GHKL domain-containing protein</fullName>
    </submittedName>
</protein>
<dbReference type="PANTHER" id="PTHR40448:SF1">
    <property type="entry name" value="TWO-COMPONENT SENSOR HISTIDINE KINASE"/>
    <property type="match status" value="1"/>
</dbReference>
<keyword evidence="4" id="KW-0812">Transmembrane</keyword>
<feature type="transmembrane region" description="Helical" evidence="4">
    <location>
        <begin position="80"/>
        <end position="102"/>
    </location>
</feature>
<organism evidence="7 8">
    <name type="scientific">Alkalibaculum sporogenes</name>
    <dbReference type="NCBI Taxonomy" id="2655001"/>
    <lineage>
        <taxon>Bacteria</taxon>
        <taxon>Bacillati</taxon>
        <taxon>Bacillota</taxon>
        <taxon>Clostridia</taxon>
        <taxon>Eubacteriales</taxon>
        <taxon>Eubacteriaceae</taxon>
        <taxon>Alkalibaculum</taxon>
    </lineage>
</organism>
<keyword evidence="8" id="KW-1185">Reference proteome</keyword>
<feature type="transmembrane region" description="Helical" evidence="4">
    <location>
        <begin position="6"/>
        <end position="25"/>
    </location>
</feature>
<evidence type="ECO:0000313" key="8">
    <source>
        <dbReference type="Proteomes" id="UP000440004"/>
    </source>
</evidence>
<evidence type="ECO:0000259" key="5">
    <source>
        <dbReference type="Pfam" id="PF14501"/>
    </source>
</evidence>
<dbReference type="SUPFAM" id="SSF55890">
    <property type="entry name" value="Sporulation response regulatory protein Spo0B"/>
    <property type="match status" value="1"/>
</dbReference>
<comment type="caution">
    <text evidence="7">The sequence shown here is derived from an EMBL/GenBank/DDBJ whole genome shotgun (WGS) entry which is preliminary data.</text>
</comment>
<proteinExistence type="predicted"/>
<dbReference type="Pfam" id="PF14501">
    <property type="entry name" value="HATPase_c_5"/>
    <property type="match status" value="1"/>
</dbReference>
<feature type="domain" description="Sensor histidine kinase NatK-like C-terminal" evidence="5">
    <location>
        <begin position="220"/>
        <end position="320"/>
    </location>
</feature>
<dbReference type="InterPro" id="IPR039506">
    <property type="entry name" value="SPOB_a"/>
</dbReference>
<evidence type="ECO:0000313" key="7">
    <source>
        <dbReference type="EMBL" id="MPW24574.1"/>
    </source>
</evidence>
<accession>A0A6A7K5F5</accession>
<dbReference type="InterPro" id="IPR036890">
    <property type="entry name" value="HATPase_C_sf"/>
</dbReference>
<dbReference type="AlphaFoldDB" id="A0A6A7K5F5"/>
<dbReference type="Gene3D" id="3.30.565.10">
    <property type="entry name" value="Histidine kinase-like ATPase, C-terminal domain"/>
    <property type="match status" value="1"/>
</dbReference>